<keyword evidence="3 6" id="KW-0479">Metal-binding</keyword>
<keyword evidence="6" id="KW-0560">Oxidoreductase</keyword>
<keyword evidence="2" id="KW-0812">Transmembrane</keyword>
<dbReference type="InParanoid" id="M0ZU47"/>
<dbReference type="GO" id="GO:0005506">
    <property type="term" value="F:iron ion binding"/>
    <property type="evidence" value="ECO:0007669"/>
    <property type="project" value="InterPro"/>
</dbReference>
<dbReference type="SUPFAM" id="SSF48264">
    <property type="entry name" value="Cytochrome P450"/>
    <property type="match status" value="1"/>
</dbReference>
<dbReference type="PROSITE" id="PS00086">
    <property type="entry name" value="CYTOCHROME_P450"/>
    <property type="match status" value="1"/>
</dbReference>
<dbReference type="InterPro" id="IPR001128">
    <property type="entry name" value="Cyt_P450"/>
</dbReference>
<dbReference type="EnsemblPlants" id="PGSC0003DMT400008136">
    <property type="protein sequence ID" value="PGSC0003DMT400008136"/>
    <property type="gene ID" value="PGSC0003DMG400003140"/>
</dbReference>
<keyword evidence="6" id="KW-0349">Heme</keyword>
<dbReference type="PANTHER" id="PTHR24298">
    <property type="entry name" value="FLAVONOID 3'-MONOOXYGENASE-RELATED"/>
    <property type="match status" value="1"/>
</dbReference>
<dbReference type="PANTHER" id="PTHR24298:SF800">
    <property type="entry name" value="CYTOCHROME P450 89A2-RELATED"/>
    <property type="match status" value="1"/>
</dbReference>
<evidence type="ECO:0000256" key="4">
    <source>
        <dbReference type="ARBA" id="ARBA00022989"/>
    </source>
</evidence>
<dbReference type="InterPro" id="IPR036396">
    <property type="entry name" value="Cyt_P450_sf"/>
</dbReference>
<keyword evidence="5" id="KW-0472">Membrane</keyword>
<dbReference type="Gene3D" id="1.10.630.10">
    <property type="entry name" value="Cytochrome P450"/>
    <property type="match status" value="1"/>
</dbReference>
<dbReference type="AlphaFoldDB" id="M0ZU47"/>
<sequence length="167" mass="18885">MASPLSKLDFGNAQSFSHQVLFQGQIVGTGYPASTPPSRPTHSVKLIDHFQNKEQKTEQSDEFVVAYVDTLLNLELPEENRKLNAGEIVTLCRSREIKMMSFGAGRRMCPAYAVAMLHLEYFVANLVWQFQWDSVEGDDGELSEKVEFTSVMKNPLRARIFPRVNSV</sequence>
<evidence type="ECO:0000256" key="1">
    <source>
        <dbReference type="ARBA" id="ARBA00004167"/>
    </source>
</evidence>
<evidence type="ECO:0000256" key="5">
    <source>
        <dbReference type="ARBA" id="ARBA00023136"/>
    </source>
</evidence>
<keyword evidence="8" id="KW-1185">Reference proteome</keyword>
<dbReference type="GO" id="GO:0016705">
    <property type="term" value="F:oxidoreductase activity, acting on paired donors, with incorporation or reduction of molecular oxygen"/>
    <property type="evidence" value="ECO:0007669"/>
    <property type="project" value="InterPro"/>
</dbReference>
<dbReference type="InterPro" id="IPR051103">
    <property type="entry name" value="Plant_metabolite_P450s"/>
</dbReference>
<keyword evidence="6" id="KW-0503">Monooxygenase</keyword>
<dbReference type="Pfam" id="PF00067">
    <property type="entry name" value="p450"/>
    <property type="match status" value="1"/>
</dbReference>
<keyword evidence="6" id="KW-0408">Iron</keyword>
<dbReference type="GO" id="GO:0016020">
    <property type="term" value="C:membrane"/>
    <property type="evidence" value="ECO:0007669"/>
    <property type="project" value="UniProtKB-SubCell"/>
</dbReference>
<protein>
    <submittedName>
        <fullName evidence="7">Cytochrome P450</fullName>
    </submittedName>
</protein>
<evidence type="ECO:0000313" key="7">
    <source>
        <dbReference type="EnsemblPlants" id="PGSC0003DMT400008136"/>
    </source>
</evidence>
<reference evidence="8" key="1">
    <citation type="journal article" date="2011" name="Nature">
        <title>Genome sequence and analysis of the tuber crop potato.</title>
        <authorList>
            <consortium name="The Potato Genome Sequencing Consortium"/>
        </authorList>
    </citation>
    <scope>NUCLEOTIDE SEQUENCE [LARGE SCALE GENOMIC DNA]</scope>
    <source>
        <strain evidence="8">cv. DM1-3 516 R44</strain>
    </source>
</reference>
<dbReference type="Gramene" id="PGSC0003DMT400008136">
    <property type="protein sequence ID" value="PGSC0003DMT400008136"/>
    <property type="gene ID" value="PGSC0003DMG400003140"/>
</dbReference>
<dbReference type="eggNOG" id="KOG0156">
    <property type="taxonomic scope" value="Eukaryota"/>
</dbReference>
<accession>M0ZU47</accession>
<evidence type="ECO:0000256" key="6">
    <source>
        <dbReference type="RuleBase" id="RU000461"/>
    </source>
</evidence>
<dbReference type="GO" id="GO:0020037">
    <property type="term" value="F:heme binding"/>
    <property type="evidence" value="ECO:0007669"/>
    <property type="project" value="InterPro"/>
</dbReference>
<proteinExistence type="inferred from homology"/>
<evidence type="ECO:0000313" key="8">
    <source>
        <dbReference type="Proteomes" id="UP000011115"/>
    </source>
</evidence>
<dbReference type="PaxDb" id="4113-PGSC0003DMT400008136"/>
<evidence type="ECO:0000256" key="3">
    <source>
        <dbReference type="ARBA" id="ARBA00022723"/>
    </source>
</evidence>
<comment type="similarity">
    <text evidence="6">Belongs to the cytochrome P450 family.</text>
</comment>
<organism evidence="7 8">
    <name type="scientific">Solanum tuberosum</name>
    <name type="common">Potato</name>
    <dbReference type="NCBI Taxonomy" id="4113"/>
    <lineage>
        <taxon>Eukaryota</taxon>
        <taxon>Viridiplantae</taxon>
        <taxon>Streptophyta</taxon>
        <taxon>Embryophyta</taxon>
        <taxon>Tracheophyta</taxon>
        <taxon>Spermatophyta</taxon>
        <taxon>Magnoliopsida</taxon>
        <taxon>eudicotyledons</taxon>
        <taxon>Gunneridae</taxon>
        <taxon>Pentapetalae</taxon>
        <taxon>asterids</taxon>
        <taxon>lamiids</taxon>
        <taxon>Solanales</taxon>
        <taxon>Solanaceae</taxon>
        <taxon>Solanoideae</taxon>
        <taxon>Solaneae</taxon>
        <taxon>Solanum</taxon>
    </lineage>
</organism>
<dbReference type="InterPro" id="IPR017972">
    <property type="entry name" value="Cyt_P450_CS"/>
</dbReference>
<name>M0ZU47_SOLTU</name>
<comment type="subcellular location">
    <subcellularLocation>
        <location evidence="1">Membrane</location>
        <topology evidence="1">Single-pass membrane protein</topology>
    </subcellularLocation>
</comment>
<dbReference type="GO" id="GO:0004497">
    <property type="term" value="F:monooxygenase activity"/>
    <property type="evidence" value="ECO:0007669"/>
    <property type="project" value="UniProtKB-KW"/>
</dbReference>
<keyword evidence="4" id="KW-1133">Transmembrane helix</keyword>
<dbReference type="HOGENOM" id="CLU_1597354_0_0_1"/>
<dbReference type="Proteomes" id="UP000011115">
    <property type="component" value="Unassembled WGS sequence"/>
</dbReference>
<reference evidence="7" key="2">
    <citation type="submission" date="2015-06" db="UniProtKB">
        <authorList>
            <consortium name="EnsemblPlants"/>
        </authorList>
    </citation>
    <scope>IDENTIFICATION</scope>
    <source>
        <strain evidence="7">DM1-3 516 R44</strain>
    </source>
</reference>
<evidence type="ECO:0000256" key="2">
    <source>
        <dbReference type="ARBA" id="ARBA00022692"/>
    </source>
</evidence>